<proteinExistence type="predicted"/>
<dbReference type="GeneID" id="32803875"/>
<sequence length="127" mass="14167">MNKRFTATYFDASSEDDVLTVGFADSHDEPSEFIILQRADEVDEQDEDLEQDTYYVEMGEPGVAGYGGIEKVEVFSDKIVLSFLKACDWVKPLNAVQIDISNSVVGRDDIYAALDGIFMGEVALVRR</sequence>
<dbReference type="RefSeq" id="WP_011531923.1">
    <property type="nucleotide sequence ID" value="NZ_CP132921.1"/>
</dbReference>
<organism evidence="1 2">
    <name type="scientific">Pseudomonas entomophila</name>
    <dbReference type="NCBI Taxonomy" id="312306"/>
    <lineage>
        <taxon>Bacteria</taxon>
        <taxon>Pseudomonadati</taxon>
        <taxon>Pseudomonadota</taxon>
        <taxon>Gammaproteobacteria</taxon>
        <taxon>Pseudomonadales</taxon>
        <taxon>Pseudomonadaceae</taxon>
        <taxon>Pseudomonas</taxon>
    </lineage>
</organism>
<dbReference type="Pfam" id="PF15588">
    <property type="entry name" value="Imm10"/>
    <property type="match status" value="1"/>
</dbReference>
<dbReference type="EMBL" id="CP132921">
    <property type="protein sequence ID" value="WMW05671.1"/>
    <property type="molecule type" value="Genomic_DNA"/>
</dbReference>
<gene>
    <name evidence="1" type="ORF">RAH46_25690</name>
</gene>
<evidence type="ECO:0000313" key="2">
    <source>
        <dbReference type="Proteomes" id="UP001183127"/>
    </source>
</evidence>
<reference evidence="1 2" key="1">
    <citation type="submission" date="2023-08" db="EMBL/GenBank/DDBJ databases">
        <title>Complete Genome Sequence of Pseudomonas entomophila TVIN A01.</title>
        <authorList>
            <person name="Shelke T."/>
            <person name="Mahar N.S."/>
            <person name="Gupta I."/>
            <person name="Gupta V."/>
        </authorList>
    </citation>
    <scope>NUCLEOTIDE SEQUENCE [LARGE SCALE GENOMIC DNA]</scope>
    <source>
        <strain evidence="1 2">TVIN-A01</strain>
    </source>
</reference>
<evidence type="ECO:0000313" key="1">
    <source>
        <dbReference type="EMBL" id="WMW05671.1"/>
    </source>
</evidence>
<dbReference type="Proteomes" id="UP001183127">
    <property type="component" value="Chromosome"/>
</dbReference>
<accession>A0ABY9QRG3</accession>
<keyword evidence="2" id="KW-1185">Reference proteome</keyword>
<dbReference type="InterPro" id="IPR028962">
    <property type="entry name" value="Imm10"/>
</dbReference>
<name>A0ABY9QRG3_9PSED</name>
<protein>
    <submittedName>
        <fullName evidence="1">Imm10 family immunity protein</fullName>
    </submittedName>
</protein>